<protein>
    <recommendedName>
        <fullName evidence="3">tRNA pseudouridine32 synthase / 23S rRNA pseudouridine746 synthase</fullName>
    </recommendedName>
</protein>
<evidence type="ECO:0000313" key="2">
    <source>
        <dbReference type="Proteomes" id="UP000245466"/>
    </source>
</evidence>
<evidence type="ECO:0008006" key="3">
    <source>
        <dbReference type="Google" id="ProtNLM"/>
    </source>
</evidence>
<evidence type="ECO:0000313" key="1">
    <source>
        <dbReference type="EMBL" id="PVY39437.1"/>
    </source>
</evidence>
<gene>
    <name evidence="1" type="ORF">C8E01_11144</name>
</gene>
<dbReference type="OrthoDB" id="9807829at2"/>
<sequence length="275" mass="30619">MSDTLTKPLLIPFGERAAAYTLPEKFTYPFGYTPHALALLAAEKLQQQLAQQQEWVHNFGLEAGQAGTIIGKMFGVLVVKTAQDELGFLAAFSGKLAGSYHHPAFVPPIFDALMEGSFLNTGMRELTRINQEINTLQDQGKTENATRIDELQKLRRTNSVALQAKLFDQYHFLNQKGEVKGLRDIFQKRANGNPPAGAGECAAPKLLQYAFQHNMKPLAMAEFWWGQSPKSTTWKHGHFYPACHEKCKPILAHMLQGIALDKSRNSGPPYCIFSA</sequence>
<organism evidence="1 2">
    <name type="scientific">Pontibacter virosus</name>
    <dbReference type="NCBI Taxonomy" id="1765052"/>
    <lineage>
        <taxon>Bacteria</taxon>
        <taxon>Pseudomonadati</taxon>
        <taxon>Bacteroidota</taxon>
        <taxon>Cytophagia</taxon>
        <taxon>Cytophagales</taxon>
        <taxon>Hymenobacteraceae</taxon>
        <taxon>Pontibacter</taxon>
    </lineage>
</organism>
<keyword evidence="2" id="KW-1185">Reference proteome</keyword>
<name>A0A2U1AT39_9BACT</name>
<dbReference type="AlphaFoldDB" id="A0A2U1AT39"/>
<comment type="caution">
    <text evidence="1">The sequence shown here is derived from an EMBL/GenBank/DDBJ whole genome shotgun (WGS) entry which is preliminary data.</text>
</comment>
<reference evidence="1 2" key="1">
    <citation type="submission" date="2018-04" db="EMBL/GenBank/DDBJ databases">
        <title>Genomic Encyclopedia of Type Strains, Phase IV (KMG-IV): sequencing the most valuable type-strain genomes for metagenomic binning, comparative biology and taxonomic classification.</title>
        <authorList>
            <person name="Goeker M."/>
        </authorList>
    </citation>
    <scope>NUCLEOTIDE SEQUENCE [LARGE SCALE GENOMIC DNA]</scope>
    <source>
        <strain evidence="1 2">DSM 100231</strain>
    </source>
</reference>
<dbReference type="Proteomes" id="UP000245466">
    <property type="component" value="Unassembled WGS sequence"/>
</dbReference>
<accession>A0A2U1AT39</accession>
<dbReference type="EMBL" id="QEKI01000011">
    <property type="protein sequence ID" value="PVY39437.1"/>
    <property type="molecule type" value="Genomic_DNA"/>
</dbReference>
<dbReference type="RefSeq" id="WP_116544312.1">
    <property type="nucleotide sequence ID" value="NZ_QEKI01000011.1"/>
</dbReference>
<proteinExistence type="predicted"/>